<proteinExistence type="predicted"/>
<name>A0A0P0WKC8_ORYSJ</name>
<keyword evidence="2" id="KW-1185">Reference proteome</keyword>
<reference evidence="1 2" key="2">
    <citation type="journal article" date="2013" name="Plant Cell Physiol.">
        <title>Rice Annotation Project Database (RAP-DB): an integrative and interactive database for rice genomics.</title>
        <authorList>
            <person name="Sakai H."/>
            <person name="Lee S.S."/>
            <person name="Tanaka T."/>
            <person name="Numa H."/>
            <person name="Kim J."/>
            <person name="Kawahara Y."/>
            <person name="Wakimoto H."/>
            <person name="Yang C.C."/>
            <person name="Iwamoto M."/>
            <person name="Abe T."/>
            <person name="Yamada Y."/>
            <person name="Muto A."/>
            <person name="Inokuchi H."/>
            <person name="Ikemura T."/>
            <person name="Matsumoto T."/>
            <person name="Sasaki T."/>
            <person name="Itoh T."/>
        </authorList>
    </citation>
    <scope>NUCLEOTIDE SEQUENCE [LARGE SCALE GENOMIC DNA]</scope>
    <source>
        <strain evidence="2">cv. Nipponbare</strain>
    </source>
</reference>
<protein>
    <submittedName>
        <fullName evidence="1">Os05g0299101 protein</fullName>
    </submittedName>
</protein>
<evidence type="ECO:0000313" key="1">
    <source>
        <dbReference type="EMBL" id="BAS93216.1"/>
    </source>
</evidence>
<accession>A0A0P0WKC8</accession>
<dbReference type="PaxDb" id="39947-A0A0P0WKC8"/>
<dbReference type="Gramene" id="Os05t0299101-00">
    <property type="protein sequence ID" value="Os05t0299101-00"/>
    <property type="gene ID" value="Os05g0299101"/>
</dbReference>
<gene>
    <name evidence="1" type="ordered locus">Os05g0299101</name>
    <name evidence="1" type="ORF">OSNPB_050299101</name>
</gene>
<dbReference type="Proteomes" id="UP000059680">
    <property type="component" value="Chromosome 5"/>
</dbReference>
<reference evidence="1 2" key="3">
    <citation type="journal article" date="2013" name="Rice">
        <title>Improvement of the Oryza sativa Nipponbare reference genome using next generation sequence and optical map data.</title>
        <authorList>
            <person name="Kawahara Y."/>
            <person name="de la Bastide M."/>
            <person name="Hamilton J.P."/>
            <person name="Kanamori H."/>
            <person name="McCombie W.R."/>
            <person name="Ouyang S."/>
            <person name="Schwartz D.C."/>
            <person name="Tanaka T."/>
            <person name="Wu J."/>
            <person name="Zhou S."/>
            <person name="Childs K.L."/>
            <person name="Davidson R.M."/>
            <person name="Lin H."/>
            <person name="Quesada-Ocampo L."/>
            <person name="Vaillancourt B."/>
            <person name="Sakai H."/>
            <person name="Lee S.S."/>
            <person name="Kim J."/>
            <person name="Numa H."/>
            <person name="Itoh T."/>
            <person name="Buell C.R."/>
            <person name="Matsumoto T."/>
        </authorList>
    </citation>
    <scope>NUCLEOTIDE SEQUENCE [LARGE SCALE GENOMIC DNA]</scope>
    <source>
        <strain evidence="2">cv. Nipponbare</strain>
    </source>
</reference>
<dbReference type="EMBL" id="AP014961">
    <property type="protein sequence ID" value="BAS93216.1"/>
    <property type="molecule type" value="Genomic_DNA"/>
</dbReference>
<evidence type="ECO:0000313" key="2">
    <source>
        <dbReference type="Proteomes" id="UP000059680"/>
    </source>
</evidence>
<dbReference type="InParanoid" id="A0A0P0WKC8"/>
<dbReference type="AlphaFoldDB" id="A0A0P0WKC8"/>
<organism evidence="1 2">
    <name type="scientific">Oryza sativa subsp. japonica</name>
    <name type="common">Rice</name>
    <dbReference type="NCBI Taxonomy" id="39947"/>
    <lineage>
        <taxon>Eukaryota</taxon>
        <taxon>Viridiplantae</taxon>
        <taxon>Streptophyta</taxon>
        <taxon>Embryophyta</taxon>
        <taxon>Tracheophyta</taxon>
        <taxon>Spermatophyta</taxon>
        <taxon>Magnoliopsida</taxon>
        <taxon>Liliopsida</taxon>
        <taxon>Poales</taxon>
        <taxon>Poaceae</taxon>
        <taxon>BOP clade</taxon>
        <taxon>Oryzoideae</taxon>
        <taxon>Oryzeae</taxon>
        <taxon>Oryzinae</taxon>
        <taxon>Oryza</taxon>
        <taxon>Oryza sativa</taxon>
    </lineage>
</organism>
<reference evidence="2" key="1">
    <citation type="journal article" date="2005" name="Nature">
        <title>The map-based sequence of the rice genome.</title>
        <authorList>
            <consortium name="International rice genome sequencing project (IRGSP)"/>
            <person name="Matsumoto T."/>
            <person name="Wu J."/>
            <person name="Kanamori H."/>
            <person name="Katayose Y."/>
            <person name="Fujisawa M."/>
            <person name="Namiki N."/>
            <person name="Mizuno H."/>
            <person name="Yamamoto K."/>
            <person name="Antonio B.A."/>
            <person name="Baba T."/>
            <person name="Sakata K."/>
            <person name="Nagamura Y."/>
            <person name="Aoki H."/>
            <person name="Arikawa K."/>
            <person name="Arita K."/>
            <person name="Bito T."/>
            <person name="Chiden Y."/>
            <person name="Fujitsuka N."/>
            <person name="Fukunaka R."/>
            <person name="Hamada M."/>
            <person name="Harada C."/>
            <person name="Hayashi A."/>
            <person name="Hijishita S."/>
            <person name="Honda M."/>
            <person name="Hosokawa S."/>
            <person name="Ichikawa Y."/>
            <person name="Idonuma A."/>
            <person name="Iijima M."/>
            <person name="Ikeda M."/>
            <person name="Ikeno M."/>
            <person name="Ito K."/>
            <person name="Ito S."/>
            <person name="Ito T."/>
            <person name="Ito Y."/>
            <person name="Ito Y."/>
            <person name="Iwabuchi A."/>
            <person name="Kamiya K."/>
            <person name="Karasawa W."/>
            <person name="Kurita K."/>
            <person name="Katagiri S."/>
            <person name="Kikuta A."/>
            <person name="Kobayashi H."/>
            <person name="Kobayashi N."/>
            <person name="Machita K."/>
            <person name="Maehara T."/>
            <person name="Masukawa M."/>
            <person name="Mizubayashi T."/>
            <person name="Mukai Y."/>
            <person name="Nagasaki H."/>
            <person name="Nagata Y."/>
            <person name="Naito S."/>
            <person name="Nakashima M."/>
            <person name="Nakama Y."/>
            <person name="Nakamichi Y."/>
            <person name="Nakamura M."/>
            <person name="Meguro A."/>
            <person name="Negishi M."/>
            <person name="Ohta I."/>
            <person name="Ohta T."/>
            <person name="Okamoto M."/>
            <person name="Ono N."/>
            <person name="Saji S."/>
            <person name="Sakaguchi M."/>
            <person name="Sakai K."/>
            <person name="Shibata M."/>
            <person name="Shimokawa T."/>
            <person name="Song J."/>
            <person name="Takazaki Y."/>
            <person name="Terasawa K."/>
            <person name="Tsugane M."/>
            <person name="Tsuji K."/>
            <person name="Ueda S."/>
            <person name="Waki K."/>
            <person name="Yamagata H."/>
            <person name="Yamamoto M."/>
            <person name="Yamamoto S."/>
            <person name="Yamane H."/>
            <person name="Yoshiki S."/>
            <person name="Yoshihara R."/>
            <person name="Yukawa K."/>
            <person name="Zhong H."/>
            <person name="Yano M."/>
            <person name="Yuan Q."/>
            <person name="Ouyang S."/>
            <person name="Liu J."/>
            <person name="Jones K.M."/>
            <person name="Gansberger K."/>
            <person name="Moffat K."/>
            <person name="Hill J."/>
            <person name="Bera J."/>
            <person name="Fadrosh D."/>
            <person name="Jin S."/>
            <person name="Johri S."/>
            <person name="Kim M."/>
            <person name="Overton L."/>
            <person name="Reardon M."/>
            <person name="Tsitrin T."/>
            <person name="Vuong H."/>
            <person name="Weaver B."/>
            <person name="Ciecko A."/>
            <person name="Tallon L."/>
            <person name="Jackson J."/>
            <person name="Pai G."/>
            <person name="Aken S.V."/>
            <person name="Utterback T."/>
            <person name="Reidmuller S."/>
            <person name="Feldblyum T."/>
            <person name="Hsiao J."/>
            <person name="Zismann V."/>
            <person name="Iobst S."/>
            <person name="de Vazeille A.R."/>
            <person name="Buell C.R."/>
            <person name="Ying K."/>
            <person name="Li Y."/>
            <person name="Lu T."/>
            <person name="Huang Y."/>
            <person name="Zhao Q."/>
            <person name="Feng Q."/>
            <person name="Zhang L."/>
            <person name="Zhu J."/>
            <person name="Weng Q."/>
            <person name="Mu J."/>
            <person name="Lu Y."/>
            <person name="Fan D."/>
            <person name="Liu Y."/>
            <person name="Guan J."/>
            <person name="Zhang Y."/>
            <person name="Yu S."/>
            <person name="Liu X."/>
            <person name="Zhang Y."/>
            <person name="Hong G."/>
            <person name="Han B."/>
            <person name="Choisne N."/>
            <person name="Demange N."/>
            <person name="Orjeda G."/>
            <person name="Samain S."/>
            <person name="Cattolico L."/>
            <person name="Pelletier E."/>
            <person name="Couloux A."/>
            <person name="Segurens B."/>
            <person name="Wincker P."/>
            <person name="D'Hont A."/>
            <person name="Scarpelli C."/>
            <person name="Weissenbach J."/>
            <person name="Salanoubat M."/>
            <person name="Quetier F."/>
            <person name="Yu Y."/>
            <person name="Kim H.R."/>
            <person name="Rambo T."/>
            <person name="Currie J."/>
            <person name="Collura K."/>
            <person name="Luo M."/>
            <person name="Yang T."/>
            <person name="Ammiraju J.S.S."/>
            <person name="Engler F."/>
            <person name="Soderlund C."/>
            <person name="Wing R.A."/>
            <person name="Palmer L.E."/>
            <person name="de la Bastide M."/>
            <person name="Spiegel L."/>
            <person name="Nascimento L."/>
            <person name="Zutavern T."/>
            <person name="O'Shaughnessy A."/>
            <person name="Dike S."/>
            <person name="Dedhia N."/>
            <person name="Preston R."/>
            <person name="Balija V."/>
            <person name="McCombie W.R."/>
            <person name="Chow T."/>
            <person name="Chen H."/>
            <person name="Chung M."/>
            <person name="Chen C."/>
            <person name="Shaw J."/>
            <person name="Wu H."/>
            <person name="Hsiao K."/>
            <person name="Chao Y."/>
            <person name="Chu M."/>
            <person name="Cheng C."/>
            <person name="Hour A."/>
            <person name="Lee P."/>
            <person name="Lin S."/>
            <person name="Lin Y."/>
            <person name="Liou J."/>
            <person name="Liu S."/>
            <person name="Hsing Y."/>
            <person name="Raghuvanshi S."/>
            <person name="Mohanty A."/>
            <person name="Bharti A.K."/>
            <person name="Gaur A."/>
            <person name="Gupta V."/>
            <person name="Kumar D."/>
            <person name="Ravi V."/>
            <person name="Vij S."/>
            <person name="Kapur A."/>
            <person name="Khurana P."/>
            <person name="Khurana P."/>
            <person name="Khurana J.P."/>
            <person name="Tyagi A.K."/>
            <person name="Gaikwad K."/>
            <person name="Singh A."/>
            <person name="Dalal V."/>
            <person name="Srivastava S."/>
            <person name="Dixit A."/>
            <person name="Pal A.K."/>
            <person name="Ghazi I.A."/>
            <person name="Yadav M."/>
            <person name="Pandit A."/>
            <person name="Bhargava A."/>
            <person name="Sureshbabu K."/>
            <person name="Batra K."/>
            <person name="Sharma T.R."/>
            <person name="Mohapatra T."/>
            <person name="Singh N.K."/>
            <person name="Messing J."/>
            <person name="Nelson A.B."/>
            <person name="Fuks G."/>
            <person name="Kavchok S."/>
            <person name="Keizer G."/>
            <person name="Linton E."/>
            <person name="Llaca V."/>
            <person name="Song R."/>
            <person name="Tanyolac B."/>
            <person name="Young S."/>
            <person name="Ho-Il K."/>
            <person name="Hahn J.H."/>
            <person name="Sangsakoo G."/>
            <person name="Vanavichit A."/>
            <person name="de Mattos Luiz.A.T."/>
            <person name="Zimmer P.D."/>
            <person name="Malone G."/>
            <person name="Dellagostin O."/>
            <person name="de Oliveira A.C."/>
            <person name="Bevan M."/>
            <person name="Bancroft I."/>
            <person name="Minx P."/>
            <person name="Cordum H."/>
            <person name="Wilson R."/>
            <person name="Cheng Z."/>
            <person name="Jin W."/>
            <person name="Jiang J."/>
            <person name="Leong S.A."/>
            <person name="Iwama H."/>
            <person name="Gojobori T."/>
            <person name="Itoh T."/>
            <person name="Niimura Y."/>
            <person name="Fujii Y."/>
            <person name="Habara T."/>
            <person name="Sakai H."/>
            <person name="Sato Y."/>
            <person name="Wilson G."/>
            <person name="Kumar K."/>
            <person name="McCouch S."/>
            <person name="Juretic N."/>
            <person name="Hoen D."/>
            <person name="Wright S."/>
            <person name="Bruskiewich R."/>
            <person name="Bureau T."/>
            <person name="Miyao A."/>
            <person name="Hirochika H."/>
            <person name="Nishikawa T."/>
            <person name="Kadowaki K."/>
            <person name="Sugiura M."/>
            <person name="Burr B."/>
            <person name="Sasaki T."/>
        </authorList>
    </citation>
    <scope>NUCLEOTIDE SEQUENCE [LARGE SCALE GENOMIC DNA]</scope>
    <source>
        <strain evidence="2">cv. Nipponbare</strain>
    </source>
</reference>
<sequence length="76" mass="8721">MEWSLGFAMNAPRLEVKQVCFTNGCAGHFVHLRRGNLGCKPRREAESFYCFTMEASTFKWRSLLGMLPCTFICSYS</sequence>